<dbReference type="Proteomes" id="UP000221165">
    <property type="component" value="Unassembled WGS sequence"/>
</dbReference>
<organism evidence="1 2">
    <name type="scientific">Cystoisospora suis</name>
    <dbReference type="NCBI Taxonomy" id="483139"/>
    <lineage>
        <taxon>Eukaryota</taxon>
        <taxon>Sar</taxon>
        <taxon>Alveolata</taxon>
        <taxon>Apicomplexa</taxon>
        <taxon>Conoidasida</taxon>
        <taxon>Coccidia</taxon>
        <taxon>Eucoccidiorida</taxon>
        <taxon>Eimeriorina</taxon>
        <taxon>Sarcocystidae</taxon>
        <taxon>Cystoisospora</taxon>
    </lineage>
</organism>
<keyword evidence="2" id="KW-1185">Reference proteome</keyword>
<evidence type="ECO:0000313" key="1">
    <source>
        <dbReference type="EMBL" id="PHJ20878.1"/>
    </source>
</evidence>
<accession>A0A2C6KXL7</accession>
<dbReference type="VEuPathDB" id="ToxoDB:CSUI_005279"/>
<gene>
    <name evidence="1" type="ORF">CSUI_005279</name>
</gene>
<reference evidence="1 2" key="1">
    <citation type="journal article" date="2017" name="Int. J. Parasitol.">
        <title>The genome of the protozoan parasite Cystoisospora suis and a reverse vaccinology approach to identify vaccine candidates.</title>
        <authorList>
            <person name="Palmieri N."/>
            <person name="Shrestha A."/>
            <person name="Ruttkowski B."/>
            <person name="Beck T."/>
            <person name="Vogl C."/>
            <person name="Tomley F."/>
            <person name="Blake D.P."/>
            <person name="Joachim A."/>
        </authorList>
    </citation>
    <scope>NUCLEOTIDE SEQUENCE [LARGE SCALE GENOMIC DNA]</scope>
    <source>
        <strain evidence="1 2">Wien I</strain>
    </source>
</reference>
<dbReference type="AlphaFoldDB" id="A0A2C6KXL7"/>
<evidence type="ECO:0000313" key="2">
    <source>
        <dbReference type="Proteomes" id="UP000221165"/>
    </source>
</evidence>
<comment type="caution">
    <text evidence="1">The sequence shown here is derived from an EMBL/GenBank/DDBJ whole genome shotgun (WGS) entry which is preliminary data.</text>
</comment>
<dbReference type="GeneID" id="94428667"/>
<protein>
    <submittedName>
        <fullName evidence="1">Uncharacterized protein</fullName>
    </submittedName>
</protein>
<feature type="non-terminal residue" evidence="1">
    <location>
        <position position="72"/>
    </location>
</feature>
<dbReference type="EMBL" id="MIGC01002560">
    <property type="protein sequence ID" value="PHJ20878.1"/>
    <property type="molecule type" value="Genomic_DNA"/>
</dbReference>
<dbReference type="RefSeq" id="XP_067922563.1">
    <property type="nucleotide sequence ID" value="XM_068065456.1"/>
</dbReference>
<sequence>MAVDHPHTTGCQLASQFTDEKRAVFTTRRGPPTAQALQPGGTETFSARVVSCQPTTTKPPANLRRLCTCNMV</sequence>
<proteinExistence type="predicted"/>
<name>A0A2C6KXL7_9APIC</name>